<proteinExistence type="predicted"/>
<evidence type="ECO:0000256" key="1">
    <source>
        <dbReference type="ARBA" id="ARBA00004651"/>
    </source>
</evidence>
<dbReference type="GeneID" id="11971246"/>
<keyword evidence="9" id="KW-1185">Reference proteome</keyword>
<dbReference type="OrthoDB" id="116318at2157"/>
<dbReference type="EMBL" id="CP003243">
    <property type="protein sequence ID" value="AFC99875.1"/>
    <property type="molecule type" value="Genomic_DNA"/>
</dbReference>
<sequence length="211" mass="22340">MLEGLLFESFVAMGTIAFAMSGAFKAIRHEFDVLGLLVLGFSTALGGGLIRDALLHRTPAAFIDDGPAVYALIGCAITMLSHRLSRKHVFGLTDPNSRAFLFLDAIGLAAFTVMGASAGAASGLNAFGIVMLAALTGVGGGMIRDVLAGETPLVLKEDFYATATIIGAIIFFAMYRLSFAMATVTAASFMVTLLLRLLAIQYRWQLPKPKL</sequence>
<organism evidence="8 9">
    <name type="scientific">Methanocella conradii (strain DSM 24694 / JCM 17849 / CGMCC 1.5162 / HZ254)</name>
    <dbReference type="NCBI Taxonomy" id="1041930"/>
    <lineage>
        <taxon>Archaea</taxon>
        <taxon>Methanobacteriati</taxon>
        <taxon>Methanobacteriota</taxon>
        <taxon>Stenosarchaea group</taxon>
        <taxon>Methanomicrobia</taxon>
        <taxon>Methanocellales</taxon>
        <taxon>Methanocellaceae</taxon>
        <taxon>Methanocella</taxon>
    </lineage>
</organism>
<evidence type="ECO:0000259" key="7">
    <source>
        <dbReference type="Pfam" id="PF03458"/>
    </source>
</evidence>
<dbReference type="eggNOG" id="arCOG04641">
    <property type="taxonomic scope" value="Archaea"/>
</dbReference>
<feature type="domain" description="Glycine transporter" evidence="7">
    <location>
        <begin position="102"/>
        <end position="175"/>
    </location>
</feature>
<dbReference type="Pfam" id="PF03458">
    <property type="entry name" value="Gly_transporter"/>
    <property type="match status" value="2"/>
</dbReference>
<accession>H8I7P0</accession>
<dbReference type="HOGENOM" id="CLU_064906_2_1_2"/>
<feature type="transmembrane region" description="Helical" evidence="6">
    <location>
        <begin position="62"/>
        <end position="80"/>
    </location>
</feature>
<dbReference type="PANTHER" id="PTHR30506">
    <property type="entry name" value="INNER MEMBRANE PROTEIN"/>
    <property type="match status" value="1"/>
</dbReference>
<dbReference type="InterPro" id="IPR005115">
    <property type="entry name" value="Gly_transporter"/>
</dbReference>
<feature type="domain" description="Glycine transporter" evidence="7">
    <location>
        <begin position="11"/>
        <end position="82"/>
    </location>
</feature>
<name>H8I7P0_METCZ</name>
<feature type="transmembrane region" description="Helical" evidence="6">
    <location>
        <begin position="6"/>
        <end position="24"/>
    </location>
</feature>
<gene>
    <name evidence="8" type="ordered locus">Mtc_1119</name>
</gene>
<feature type="transmembrane region" description="Helical" evidence="6">
    <location>
        <begin position="126"/>
        <end position="147"/>
    </location>
</feature>
<keyword evidence="2" id="KW-1003">Cell membrane</keyword>
<dbReference type="STRING" id="1041930.Mtc_1119"/>
<dbReference type="GO" id="GO:0005886">
    <property type="term" value="C:plasma membrane"/>
    <property type="evidence" value="ECO:0007669"/>
    <property type="project" value="UniProtKB-SubCell"/>
</dbReference>
<dbReference type="AlphaFoldDB" id="H8I7P0"/>
<comment type="subcellular location">
    <subcellularLocation>
        <location evidence="1">Cell membrane</location>
        <topology evidence="1">Multi-pass membrane protein</topology>
    </subcellularLocation>
</comment>
<dbReference type="Proteomes" id="UP000005233">
    <property type="component" value="Chromosome"/>
</dbReference>
<dbReference type="SMR" id="H8I7P0"/>
<dbReference type="RefSeq" id="WP_014405713.1">
    <property type="nucleotide sequence ID" value="NC_017034.1"/>
</dbReference>
<feature type="transmembrane region" description="Helical" evidence="6">
    <location>
        <begin position="31"/>
        <end position="50"/>
    </location>
</feature>
<keyword evidence="5 6" id="KW-0472">Membrane</keyword>
<evidence type="ECO:0000256" key="2">
    <source>
        <dbReference type="ARBA" id="ARBA00022475"/>
    </source>
</evidence>
<dbReference type="KEGG" id="mez:Mtc_1119"/>
<evidence type="ECO:0000256" key="4">
    <source>
        <dbReference type="ARBA" id="ARBA00022989"/>
    </source>
</evidence>
<evidence type="ECO:0000256" key="3">
    <source>
        <dbReference type="ARBA" id="ARBA00022692"/>
    </source>
</evidence>
<reference evidence="8 9" key="1">
    <citation type="journal article" date="2012" name="J. Bacteriol.">
        <title>Complete genome sequence of a thermophilic methanogen, Methanocella conradii HZ254, isolated from Chinese rice field soil.</title>
        <authorList>
            <person name="Lu Z."/>
            <person name="Lu Y."/>
        </authorList>
    </citation>
    <scope>NUCLEOTIDE SEQUENCE [LARGE SCALE GENOMIC DNA]</scope>
    <source>
        <strain evidence="9">DSM 24694 / JCM 17849 / CGMCC 1.5162 / HZ254</strain>
    </source>
</reference>
<evidence type="ECO:0000313" key="8">
    <source>
        <dbReference type="EMBL" id="AFC99875.1"/>
    </source>
</evidence>
<keyword evidence="3 6" id="KW-0812">Transmembrane</keyword>
<evidence type="ECO:0000256" key="5">
    <source>
        <dbReference type="ARBA" id="ARBA00023136"/>
    </source>
</evidence>
<feature type="transmembrane region" description="Helical" evidence="6">
    <location>
        <begin position="181"/>
        <end position="200"/>
    </location>
</feature>
<feature type="transmembrane region" description="Helical" evidence="6">
    <location>
        <begin position="159"/>
        <end position="175"/>
    </location>
</feature>
<feature type="transmembrane region" description="Helical" evidence="6">
    <location>
        <begin position="100"/>
        <end position="120"/>
    </location>
</feature>
<protein>
    <submittedName>
        <fullName evidence="8">Membrane protein</fullName>
    </submittedName>
</protein>
<evidence type="ECO:0000256" key="6">
    <source>
        <dbReference type="SAM" id="Phobius"/>
    </source>
</evidence>
<dbReference type="PANTHER" id="PTHR30506:SF3">
    <property type="entry name" value="UPF0126 INNER MEMBRANE PROTEIN YADS-RELATED"/>
    <property type="match status" value="1"/>
</dbReference>
<keyword evidence="4 6" id="KW-1133">Transmembrane helix</keyword>
<evidence type="ECO:0000313" key="9">
    <source>
        <dbReference type="Proteomes" id="UP000005233"/>
    </source>
</evidence>